<reference evidence="2 3" key="1">
    <citation type="journal article" date="2017" name="Curr. Biol.">
        <title>Genome architecture and evolution of a unichromosomal asexual nematode.</title>
        <authorList>
            <person name="Fradin H."/>
            <person name="Zegar C."/>
            <person name="Gutwein M."/>
            <person name="Lucas J."/>
            <person name="Kovtun M."/>
            <person name="Corcoran D."/>
            <person name="Baugh L.R."/>
            <person name="Kiontke K."/>
            <person name="Gunsalus K."/>
            <person name="Fitch D.H."/>
            <person name="Piano F."/>
        </authorList>
    </citation>
    <scope>NUCLEOTIDE SEQUENCE [LARGE SCALE GENOMIC DNA]</scope>
    <source>
        <strain evidence="2">PF1309</strain>
    </source>
</reference>
<name>A0A2A2LIR3_9BILA</name>
<dbReference type="AlphaFoldDB" id="A0A2A2LIR3"/>
<feature type="compositionally biased region" description="Basic and acidic residues" evidence="1">
    <location>
        <begin position="66"/>
        <end position="75"/>
    </location>
</feature>
<dbReference type="EMBL" id="LIAE01006700">
    <property type="protein sequence ID" value="PAV86094.1"/>
    <property type="molecule type" value="Genomic_DNA"/>
</dbReference>
<gene>
    <name evidence="2" type="ORF">WR25_24422</name>
</gene>
<comment type="caution">
    <text evidence="2">The sequence shown here is derived from an EMBL/GenBank/DDBJ whole genome shotgun (WGS) entry which is preliminary data.</text>
</comment>
<evidence type="ECO:0000256" key="1">
    <source>
        <dbReference type="SAM" id="MobiDB-lite"/>
    </source>
</evidence>
<sequence>MVEMHLRLLRDECDRKTGIWDTVDEELTRLEKQIKIFCRAEIKSMKRTNRQQNNNNKEQNSKVHRHSENTRKIRDNISNIAYLTNIASKQGRKKQDTGR</sequence>
<protein>
    <submittedName>
        <fullName evidence="2">Uncharacterized protein</fullName>
    </submittedName>
</protein>
<feature type="region of interest" description="Disordered" evidence="1">
    <location>
        <begin position="45"/>
        <end position="76"/>
    </location>
</feature>
<evidence type="ECO:0000313" key="3">
    <source>
        <dbReference type="Proteomes" id="UP000218231"/>
    </source>
</evidence>
<organism evidence="2 3">
    <name type="scientific">Diploscapter pachys</name>
    <dbReference type="NCBI Taxonomy" id="2018661"/>
    <lineage>
        <taxon>Eukaryota</taxon>
        <taxon>Metazoa</taxon>
        <taxon>Ecdysozoa</taxon>
        <taxon>Nematoda</taxon>
        <taxon>Chromadorea</taxon>
        <taxon>Rhabditida</taxon>
        <taxon>Rhabditina</taxon>
        <taxon>Rhabditomorpha</taxon>
        <taxon>Rhabditoidea</taxon>
        <taxon>Rhabditidae</taxon>
        <taxon>Diploscapter</taxon>
    </lineage>
</organism>
<keyword evidence="3" id="KW-1185">Reference proteome</keyword>
<evidence type="ECO:0000313" key="2">
    <source>
        <dbReference type="EMBL" id="PAV86094.1"/>
    </source>
</evidence>
<dbReference type="Proteomes" id="UP000218231">
    <property type="component" value="Unassembled WGS sequence"/>
</dbReference>
<proteinExistence type="predicted"/>
<accession>A0A2A2LIR3</accession>